<dbReference type="AlphaFoldDB" id="A0A452YPW3"/>
<keyword evidence="1" id="KW-1133">Transmembrane helix</keyword>
<organism evidence="2 3">
    <name type="scientific">Aegilops tauschii subsp. strangulata</name>
    <name type="common">Goatgrass</name>
    <dbReference type="NCBI Taxonomy" id="200361"/>
    <lineage>
        <taxon>Eukaryota</taxon>
        <taxon>Viridiplantae</taxon>
        <taxon>Streptophyta</taxon>
        <taxon>Embryophyta</taxon>
        <taxon>Tracheophyta</taxon>
        <taxon>Spermatophyta</taxon>
        <taxon>Magnoliopsida</taxon>
        <taxon>Liliopsida</taxon>
        <taxon>Poales</taxon>
        <taxon>Poaceae</taxon>
        <taxon>BOP clade</taxon>
        <taxon>Pooideae</taxon>
        <taxon>Triticodae</taxon>
        <taxon>Triticeae</taxon>
        <taxon>Triticinae</taxon>
        <taxon>Aegilops</taxon>
    </lineage>
</organism>
<name>A0A452YPW3_AEGTS</name>
<keyword evidence="3" id="KW-1185">Reference proteome</keyword>
<dbReference type="EnsemblPlants" id="AET1Gv20495300.4">
    <property type="protein sequence ID" value="AET1Gv20495300.4"/>
    <property type="gene ID" value="AET1Gv20495300"/>
</dbReference>
<reference evidence="3" key="1">
    <citation type="journal article" date="2014" name="Science">
        <title>Ancient hybridizations among the ancestral genomes of bread wheat.</title>
        <authorList>
            <consortium name="International Wheat Genome Sequencing Consortium,"/>
            <person name="Marcussen T."/>
            <person name="Sandve S.R."/>
            <person name="Heier L."/>
            <person name="Spannagl M."/>
            <person name="Pfeifer M."/>
            <person name="Jakobsen K.S."/>
            <person name="Wulff B.B."/>
            <person name="Steuernagel B."/>
            <person name="Mayer K.F."/>
            <person name="Olsen O.A."/>
        </authorList>
    </citation>
    <scope>NUCLEOTIDE SEQUENCE [LARGE SCALE GENOMIC DNA]</scope>
    <source>
        <strain evidence="3">cv. AL8/78</strain>
    </source>
</reference>
<reference evidence="2" key="4">
    <citation type="submission" date="2019-03" db="UniProtKB">
        <authorList>
            <consortium name="EnsemblPlants"/>
        </authorList>
    </citation>
    <scope>IDENTIFICATION</scope>
</reference>
<reference evidence="3" key="2">
    <citation type="journal article" date="2017" name="Nat. Plants">
        <title>The Aegilops tauschii genome reveals multiple impacts of transposons.</title>
        <authorList>
            <person name="Zhao G."/>
            <person name="Zou C."/>
            <person name="Li K."/>
            <person name="Wang K."/>
            <person name="Li T."/>
            <person name="Gao L."/>
            <person name="Zhang X."/>
            <person name="Wang H."/>
            <person name="Yang Z."/>
            <person name="Liu X."/>
            <person name="Jiang W."/>
            <person name="Mao L."/>
            <person name="Kong X."/>
            <person name="Jiao Y."/>
            <person name="Jia J."/>
        </authorList>
    </citation>
    <scope>NUCLEOTIDE SEQUENCE [LARGE SCALE GENOMIC DNA]</scope>
    <source>
        <strain evidence="3">cv. AL8/78</strain>
    </source>
</reference>
<evidence type="ECO:0000313" key="2">
    <source>
        <dbReference type="EnsemblPlants" id="AET1Gv20495300.4"/>
    </source>
</evidence>
<evidence type="ECO:0000256" key="1">
    <source>
        <dbReference type="SAM" id="Phobius"/>
    </source>
</evidence>
<keyword evidence="1" id="KW-0812">Transmembrane</keyword>
<dbReference type="Gramene" id="AET1Gv20495300.4">
    <property type="protein sequence ID" value="AET1Gv20495300.4"/>
    <property type="gene ID" value="AET1Gv20495300"/>
</dbReference>
<evidence type="ECO:0000313" key="3">
    <source>
        <dbReference type="Proteomes" id="UP000015105"/>
    </source>
</evidence>
<keyword evidence="1" id="KW-0472">Membrane</keyword>
<reference evidence="2" key="3">
    <citation type="journal article" date="2017" name="Nature">
        <title>Genome sequence of the progenitor of the wheat D genome Aegilops tauschii.</title>
        <authorList>
            <person name="Luo M.C."/>
            <person name="Gu Y.Q."/>
            <person name="Puiu D."/>
            <person name="Wang H."/>
            <person name="Twardziok S.O."/>
            <person name="Deal K.R."/>
            <person name="Huo N."/>
            <person name="Zhu T."/>
            <person name="Wang L."/>
            <person name="Wang Y."/>
            <person name="McGuire P.E."/>
            <person name="Liu S."/>
            <person name="Long H."/>
            <person name="Ramasamy R.K."/>
            <person name="Rodriguez J.C."/>
            <person name="Van S.L."/>
            <person name="Yuan L."/>
            <person name="Wang Z."/>
            <person name="Xia Z."/>
            <person name="Xiao L."/>
            <person name="Anderson O.D."/>
            <person name="Ouyang S."/>
            <person name="Liang Y."/>
            <person name="Zimin A.V."/>
            <person name="Pertea G."/>
            <person name="Qi P."/>
            <person name="Bennetzen J.L."/>
            <person name="Dai X."/>
            <person name="Dawson M.W."/>
            <person name="Muller H.G."/>
            <person name="Kugler K."/>
            <person name="Rivarola-Duarte L."/>
            <person name="Spannagl M."/>
            <person name="Mayer K.F.X."/>
            <person name="Lu F.H."/>
            <person name="Bevan M.W."/>
            <person name="Leroy P."/>
            <person name="Li P."/>
            <person name="You F.M."/>
            <person name="Sun Q."/>
            <person name="Liu Z."/>
            <person name="Lyons E."/>
            <person name="Wicker T."/>
            <person name="Salzberg S.L."/>
            <person name="Devos K.M."/>
            <person name="Dvorak J."/>
        </authorList>
    </citation>
    <scope>NUCLEOTIDE SEQUENCE [LARGE SCALE GENOMIC DNA]</scope>
    <source>
        <strain evidence="2">cv. AL8/78</strain>
    </source>
</reference>
<accession>A0A452YPW3</accession>
<feature type="transmembrane region" description="Helical" evidence="1">
    <location>
        <begin position="50"/>
        <end position="73"/>
    </location>
</feature>
<dbReference type="Proteomes" id="UP000015105">
    <property type="component" value="Chromosome 1D"/>
</dbReference>
<proteinExistence type="predicted"/>
<reference evidence="2" key="5">
    <citation type="journal article" date="2021" name="G3 (Bethesda)">
        <title>Aegilops tauschii genome assembly Aet v5.0 features greater sequence contiguity and improved annotation.</title>
        <authorList>
            <person name="Wang L."/>
            <person name="Zhu T."/>
            <person name="Rodriguez J.C."/>
            <person name="Deal K.R."/>
            <person name="Dubcovsky J."/>
            <person name="McGuire P.E."/>
            <person name="Lux T."/>
            <person name="Spannagl M."/>
            <person name="Mayer K.F.X."/>
            <person name="Baldrich P."/>
            <person name="Meyers B.C."/>
            <person name="Huo N."/>
            <person name="Gu Y.Q."/>
            <person name="Zhou H."/>
            <person name="Devos K.M."/>
            <person name="Bennetzen J.L."/>
            <person name="Unver T."/>
            <person name="Budak H."/>
            <person name="Gulick P.J."/>
            <person name="Galiba G."/>
            <person name="Kalapos B."/>
            <person name="Nelson D.R."/>
            <person name="Li P."/>
            <person name="You F.M."/>
            <person name="Luo M.C."/>
            <person name="Dvorak J."/>
        </authorList>
    </citation>
    <scope>NUCLEOTIDE SEQUENCE [LARGE SCALE GENOMIC DNA]</scope>
    <source>
        <strain evidence="2">cv. AL8/78</strain>
    </source>
</reference>
<sequence>MVLQVILLSCFGFALVLLGSRLYLLLDRCCFYGAVWILFRVHINCWNQEILLYTPVVVVVQVVPLRCTALFLWKVDYRN</sequence>
<protein>
    <submittedName>
        <fullName evidence="2">Uncharacterized protein</fullName>
    </submittedName>
</protein>